<organism evidence="2 3">
    <name type="scientific">Sphingomonas glaciei</name>
    <dbReference type="NCBI Taxonomy" id="2938948"/>
    <lineage>
        <taxon>Bacteria</taxon>
        <taxon>Pseudomonadati</taxon>
        <taxon>Pseudomonadota</taxon>
        <taxon>Alphaproteobacteria</taxon>
        <taxon>Sphingomonadales</taxon>
        <taxon>Sphingomonadaceae</taxon>
        <taxon>Sphingomonas</taxon>
    </lineage>
</organism>
<dbReference type="Gene3D" id="1.20.120.20">
    <property type="entry name" value="Apolipoprotein"/>
    <property type="match status" value="1"/>
</dbReference>
<gene>
    <name evidence="2" type="ORF">M1K48_02500</name>
</gene>
<dbReference type="PROSITE" id="PS51257">
    <property type="entry name" value="PROKAR_LIPOPROTEIN"/>
    <property type="match status" value="1"/>
</dbReference>
<protein>
    <submittedName>
        <fullName evidence="2">Uncharacterized protein</fullName>
    </submittedName>
</protein>
<evidence type="ECO:0000313" key="3">
    <source>
        <dbReference type="Proteomes" id="UP000831921"/>
    </source>
</evidence>
<dbReference type="RefSeq" id="WP_249504307.1">
    <property type="nucleotide sequence ID" value="NZ_CP097253.1"/>
</dbReference>
<dbReference type="Proteomes" id="UP000831921">
    <property type="component" value="Chromosome"/>
</dbReference>
<accession>A0ABY5MVR1</accession>
<reference evidence="2 3" key="1">
    <citation type="submission" date="2022-05" db="EMBL/GenBank/DDBJ databases">
        <title>S8-45 Sphingomonas ultraviolaceadurans.</title>
        <authorList>
            <person name="Liu Y."/>
        </authorList>
    </citation>
    <scope>NUCLEOTIDE SEQUENCE [LARGE SCALE GENOMIC DNA]</scope>
    <source>
        <strain evidence="2 3">S8-45</strain>
    </source>
</reference>
<proteinExistence type="predicted"/>
<feature type="region of interest" description="Disordered" evidence="1">
    <location>
        <begin position="74"/>
        <end position="109"/>
    </location>
</feature>
<sequence length="109" mass="11060">MIRHAALLVLPLSLAACNVERDAGNDTTAISINDQKVEGTVDQAGNLLESAAGEVKQAADEAAPAIKDAASDVGNAANRAGDKIEAGAEGAARGVREESRDNPAPANKQ</sequence>
<evidence type="ECO:0000313" key="2">
    <source>
        <dbReference type="EMBL" id="UUR08532.1"/>
    </source>
</evidence>
<dbReference type="EMBL" id="CP097253">
    <property type="protein sequence ID" value="UUR08532.1"/>
    <property type="molecule type" value="Genomic_DNA"/>
</dbReference>
<keyword evidence="3" id="KW-1185">Reference proteome</keyword>
<name>A0ABY5MVR1_9SPHN</name>
<evidence type="ECO:0000256" key="1">
    <source>
        <dbReference type="SAM" id="MobiDB-lite"/>
    </source>
</evidence>